<dbReference type="PANTHER" id="PTHR30157:SF0">
    <property type="entry name" value="NADPH-DEPENDENT FERRIC-CHELATE REDUCTASE"/>
    <property type="match status" value="1"/>
</dbReference>
<dbReference type="InterPro" id="IPR017938">
    <property type="entry name" value="Riboflavin_synthase-like_b-brl"/>
</dbReference>
<dbReference type="PANTHER" id="PTHR30157">
    <property type="entry name" value="FERRIC REDUCTASE, NADPH-DEPENDENT"/>
    <property type="match status" value="1"/>
</dbReference>
<reference evidence="4" key="1">
    <citation type="journal article" date="2014" name="Soil Biol. Biochem.">
        <title>Structure and function of bacterial communities in ageing soils: Insights from the Mendocino ecological staircase.</title>
        <authorList>
            <person name="Uroz S."/>
            <person name="Tech J.J."/>
            <person name="Sawaya N.A."/>
            <person name="Frey-Klett P."/>
            <person name="Leveau J.H.J."/>
        </authorList>
    </citation>
    <scope>NUCLEOTIDE SEQUENCE [LARGE SCALE GENOMIC DNA]</scope>
    <source>
        <strain evidence="4">Cal35</strain>
    </source>
</reference>
<dbReference type="SUPFAM" id="SSF63380">
    <property type="entry name" value="Riboflavin synthase domain-like"/>
    <property type="match status" value="1"/>
</dbReference>
<evidence type="ECO:0000259" key="2">
    <source>
        <dbReference type="PROSITE" id="PS51384"/>
    </source>
</evidence>
<proteinExistence type="inferred from homology"/>
<evidence type="ECO:0000256" key="1">
    <source>
        <dbReference type="ARBA" id="ARBA00035644"/>
    </source>
</evidence>
<evidence type="ECO:0000313" key="4">
    <source>
        <dbReference type="Proteomes" id="UP000030302"/>
    </source>
</evidence>
<evidence type="ECO:0000313" key="3">
    <source>
        <dbReference type="EMBL" id="AIY40966.1"/>
    </source>
</evidence>
<dbReference type="Gene3D" id="2.40.30.10">
    <property type="entry name" value="Translation factors"/>
    <property type="match status" value="1"/>
</dbReference>
<dbReference type="InterPro" id="IPR007037">
    <property type="entry name" value="SIP_rossman_dom"/>
</dbReference>
<dbReference type="InterPro" id="IPR013113">
    <property type="entry name" value="SIP_FAD-bd"/>
</dbReference>
<dbReference type="Pfam" id="PF08021">
    <property type="entry name" value="FAD_binding_9"/>
    <property type="match status" value="1"/>
</dbReference>
<dbReference type="Proteomes" id="UP000030302">
    <property type="component" value="Chromosome"/>
</dbReference>
<dbReference type="InterPro" id="IPR039374">
    <property type="entry name" value="SIP_fam"/>
</dbReference>
<dbReference type="HOGENOM" id="CLU_040923_2_1_4"/>
<dbReference type="GO" id="GO:0016491">
    <property type="term" value="F:oxidoreductase activity"/>
    <property type="evidence" value="ECO:0007669"/>
    <property type="project" value="InterPro"/>
</dbReference>
<feature type="domain" description="FAD-binding FR-type" evidence="2">
    <location>
        <begin position="13"/>
        <end position="138"/>
    </location>
</feature>
<organism evidence="3 4">
    <name type="scientific">Collimonas arenae</name>
    <dbReference type="NCBI Taxonomy" id="279058"/>
    <lineage>
        <taxon>Bacteria</taxon>
        <taxon>Pseudomonadati</taxon>
        <taxon>Pseudomonadota</taxon>
        <taxon>Betaproteobacteria</taxon>
        <taxon>Burkholderiales</taxon>
        <taxon>Oxalobacteraceae</taxon>
        <taxon>Collimonas</taxon>
    </lineage>
</organism>
<dbReference type="KEGG" id="care:LT85_1808"/>
<dbReference type="PROSITE" id="PS51384">
    <property type="entry name" value="FAD_FR"/>
    <property type="match status" value="1"/>
</dbReference>
<dbReference type="InterPro" id="IPR039261">
    <property type="entry name" value="FNR_nucleotide-bd"/>
</dbReference>
<keyword evidence="4" id="KW-1185">Reference proteome</keyword>
<protein>
    <submittedName>
        <fullName evidence="3">Iron-chelator utilization protein</fullName>
    </submittedName>
</protein>
<accession>A0A0A1F8V8</accession>
<dbReference type="STRING" id="279058.LT85_1808"/>
<comment type="similarity">
    <text evidence="1">Belongs to the SIP oxidoreductase family.</text>
</comment>
<gene>
    <name evidence="3" type="ORF">LT85_1808</name>
</gene>
<name>A0A0A1F8V8_9BURK</name>
<dbReference type="RefSeq" id="WP_216595052.1">
    <property type="nucleotide sequence ID" value="NZ_CP009962.1"/>
</dbReference>
<dbReference type="InterPro" id="IPR017927">
    <property type="entry name" value="FAD-bd_FR_type"/>
</dbReference>
<dbReference type="Pfam" id="PF04954">
    <property type="entry name" value="SIP"/>
    <property type="match status" value="1"/>
</dbReference>
<dbReference type="CDD" id="cd06193">
    <property type="entry name" value="siderophore_interacting"/>
    <property type="match status" value="1"/>
</dbReference>
<dbReference type="AlphaFoldDB" id="A0A0A1F8V8"/>
<dbReference type="EMBL" id="CP009962">
    <property type="protein sequence ID" value="AIY40966.1"/>
    <property type="molecule type" value="Genomic_DNA"/>
</dbReference>
<dbReference type="Gene3D" id="3.40.50.80">
    <property type="entry name" value="Nucleotide-binding domain of ferredoxin-NADP reductase (FNR) module"/>
    <property type="match status" value="1"/>
</dbReference>
<sequence>MSKTPVSAATPRTPPRMLRVRRTLQLTPHMRRITLAGAALAGFPPDSNGAHIKLLLPRPGQIEPVLPTLGPDGPVWPPDDVRPIARTYTVGRYDAEAGELDIDFVLHGDNGPASSWALHAVTGTAVGVAGPGGPPRFVPDAGYFLVLGDPSAFAAVAAVLGALPEHAHGTALIEVPDRSEIQALRHPPGVAVHWLSRQGAPAGSSTLLLDHVRELVWPSSSVSVTLAGESTQVVALREYLLKERAVPRRVMYAVPYWKDEHTEEAYHTERHRIMDAFELAEENGAGSEPAAINMKETTQ</sequence>